<dbReference type="EMBL" id="UHFA01000002">
    <property type="protein sequence ID" value="SUN36746.1"/>
    <property type="molecule type" value="Genomic_DNA"/>
</dbReference>
<evidence type="ECO:0000256" key="3">
    <source>
        <dbReference type="SAM" id="SignalP"/>
    </source>
</evidence>
<keyword evidence="7" id="KW-1185">Reference proteome</keyword>
<feature type="compositionally biased region" description="Basic and acidic residues" evidence="2">
    <location>
        <begin position="718"/>
        <end position="733"/>
    </location>
</feature>
<dbReference type="PROSITE" id="PS00785">
    <property type="entry name" value="5_NUCLEOTIDASE_1"/>
    <property type="match status" value="1"/>
</dbReference>
<protein>
    <submittedName>
        <fullName evidence="6">5'-nucleotidase</fullName>
    </submittedName>
</protein>
<feature type="compositionally biased region" description="Low complexity" evidence="2">
    <location>
        <begin position="55"/>
        <end position="69"/>
    </location>
</feature>
<dbReference type="GO" id="GO:0000166">
    <property type="term" value="F:nucleotide binding"/>
    <property type="evidence" value="ECO:0007669"/>
    <property type="project" value="InterPro"/>
</dbReference>
<dbReference type="PRINTS" id="PR01607">
    <property type="entry name" value="APYRASEFAMLY"/>
</dbReference>
<dbReference type="PANTHER" id="PTHR11575:SF24">
    <property type="entry name" value="5'-NUCLEOTIDASE"/>
    <property type="match status" value="1"/>
</dbReference>
<reference evidence="6 7" key="1">
    <citation type="submission" date="2018-06" db="EMBL/GenBank/DDBJ databases">
        <authorList>
            <consortium name="Pathogen Informatics"/>
            <person name="Doyle S."/>
        </authorList>
    </citation>
    <scope>NUCLEOTIDE SEQUENCE [LARGE SCALE GENOMIC DNA]</scope>
    <source>
        <strain evidence="7">NCTC 11391</strain>
    </source>
</reference>
<dbReference type="InterPro" id="IPR036907">
    <property type="entry name" value="5'-Nucleotdase_C_sf"/>
</dbReference>
<feature type="region of interest" description="Disordered" evidence="2">
    <location>
        <begin position="652"/>
        <end position="740"/>
    </location>
</feature>
<feature type="signal peptide" evidence="3">
    <location>
        <begin position="1"/>
        <end position="27"/>
    </location>
</feature>
<dbReference type="InterPro" id="IPR029052">
    <property type="entry name" value="Metallo-depent_PP-like"/>
</dbReference>
<dbReference type="OrthoDB" id="9801679at2"/>
<organism evidence="6 7">
    <name type="scientific">Streptococcus downei MFe28</name>
    <dbReference type="NCBI Taxonomy" id="764290"/>
    <lineage>
        <taxon>Bacteria</taxon>
        <taxon>Bacillati</taxon>
        <taxon>Bacillota</taxon>
        <taxon>Bacilli</taxon>
        <taxon>Lactobacillales</taxon>
        <taxon>Streptococcaceae</taxon>
        <taxon>Streptococcus</taxon>
    </lineage>
</organism>
<dbReference type="Proteomes" id="UP000254082">
    <property type="component" value="Unassembled WGS sequence"/>
</dbReference>
<feature type="chain" id="PRO_5039246421" evidence="3">
    <location>
        <begin position="28"/>
        <end position="859"/>
    </location>
</feature>
<feature type="region of interest" description="Disordered" evidence="2">
    <location>
        <begin position="752"/>
        <end position="824"/>
    </location>
</feature>
<dbReference type="PROSITE" id="PS00786">
    <property type="entry name" value="5_NUCLEOTIDASE_2"/>
    <property type="match status" value="1"/>
</dbReference>
<feature type="compositionally biased region" description="Basic and acidic residues" evidence="2">
    <location>
        <begin position="695"/>
        <end position="706"/>
    </location>
</feature>
<dbReference type="InterPro" id="IPR006146">
    <property type="entry name" value="5'-Nucleotdase_CS"/>
</dbReference>
<dbReference type="InterPro" id="IPR008334">
    <property type="entry name" value="5'-Nucleotdase_C"/>
</dbReference>
<feature type="compositionally biased region" description="Polar residues" evidence="2">
    <location>
        <begin position="86"/>
        <end position="119"/>
    </location>
</feature>
<gene>
    <name evidence="6" type="primary">yfkN_2</name>
    <name evidence="6" type="ORF">NCTC11391_01721</name>
</gene>
<evidence type="ECO:0000256" key="2">
    <source>
        <dbReference type="SAM" id="MobiDB-lite"/>
    </source>
</evidence>
<dbReference type="GO" id="GO:0008253">
    <property type="term" value="F:5'-nucleotidase activity"/>
    <property type="evidence" value="ECO:0007669"/>
    <property type="project" value="TreeGrafter"/>
</dbReference>
<accession>A0A380JEY3</accession>
<dbReference type="GO" id="GO:0046872">
    <property type="term" value="F:metal ion binding"/>
    <property type="evidence" value="ECO:0007669"/>
    <property type="project" value="InterPro"/>
</dbReference>
<sequence length="859" mass="93008">MRKQTFLIPTLSALLFSTAILSNKTYANEANLATGVDGQVDSIQVSQSQEEESSQKASSPSSQSSSTDSSSEEESQTQKAKWILVNPQSDQEPTTPESQEKTSQADSQAPASKSSQDITILHTNDVHGRMVEDDKNGVIGDAKLASVVEASRQQGQTLVFDAGDSFQGLPISNSSQGENMADVMNSIGYDAMTVGNHEFDFGLYQLKRLKEKLQFPIISSNIYVNGTRLFEPSTIIDKTPDQDGDEFVVIGVTTPETATKTHPDNIKGVTFADPITEVNNVIAQTEANAKAQGKTYHNYVILSHLGVDATTKTEWRGDSLAQALAQNELLKDKNVIVIDGHSHTVLQLTDGHVTYNQTGSYLHNIGYITLNSDRVLSAGVLSADQLENVTPDPAVAGLLEKIQAKYEAESAQVIREDNPVELNGDRMNVRVRETNLGDLVVDSLLAYGQTGFSHKSNLAVTNGGGLRETLKTGQPITKGDVIAVLPFGNTVTQIQVTGQNIDDMFRTSLGSIVQVDKDNQPILDEEGNPILEPSGGFLQVSGARVYYDTNLDPDKRIHAIEVWDPESEIYLPLDLSKTYYLATNDFLAAGGDNYTMLGGPRQEGPSMDQVLEDYLKSDIDLLQYKEINPNKRLISILALHYYDPDWIKKHIGPSEHSFKPAPLAPRRDGGRSDGFQPRAPKDSKPDSKPNLNPNDSEKPEGPDQPKIDGGVDNIPDEAPSKKSDATIEQKIPEELPQLDKAIDIGKLADKPEEAMKQASDKSEQMTTNSNKPTSQDIDLPDVSSQSKGLGANSAAGSSGRGQSGSGSTGSRMEASAQPHVSASNTADNTRFNEVLVSFVGVTVIAAGAVVDHLRVRRHK</sequence>
<dbReference type="SUPFAM" id="SSF56300">
    <property type="entry name" value="Metallo-dependent phosphatases"/>
    <property type="match status" value="1"/>
</dbReference>
<keyword evidence="1 3" id="KW-0732">Signal</keyword>
<dbReference type="Pfam" id="PF00149">
    <property type="entry name" value="Metallophos"/>
    <property type="match status" value="1"/>
</dbReference>
<evidence type="ECO:0000256" key="1">
    <source>
        <dbReference type="ARBA" id="ARBA00022729"/>
    </source>
</evidence>
<dbReference type="GO" id="GO:0008768">
    <property type="term" value="F:UDP-sugar diphosphatase activity"/>
    <property type="evidence" value="ECO:0007669"/>
    <property type="project" value="TreeGrafter"/>
</dbReference>
<feature type="compositionally biased region" description="Basic and acidic residues" evidence="2">
    <location>
        <begin position="752"/>
        <end position="763"/>
    </location>
</feature>
<evidence type="ECO:0000259" key="5">
    <source>
        <dbReference type="Pfam" id="PF02872"/>
    </source>
</evidence>
<evidence type="ECO:0000313" key="6">
    <source>
        <dbReference type="EMBL" id="SUN36746.1"/>
    </source>
</evidence>
<feature type="compositionally biased region" description="Gly residues" evidence="2">
    <location>
        <begin position="798"/>
        <end position="807"/>
    </location>
</feature>
<feature type="region of interest" description="Disordered" evidence="2">
    <location>
        <begin position="43"/>
        <end position="119"/>
    </location>
</feature>
<dbReference type="InterPro" id="IPR006179">
    <property type="entry name" value="5_nucleotidase/apyrase"/>
</dbReference>
<dbReference type="RefSeq" id="WP_115325118.1">
    <property type="nucleotide sequence ID" value="NZ_UHFA01000002.1"/>
</dbReference>
<proteinExistence type="predicted"/>
<dbReference type="GO" id="GO:0009166">
    <property type="term" value="P:nucleotide catabolic process"/>
    <property type="evidence" value="ECO:0007669"/>
    <property type="project" value="InterPro"/>
</dbReference>
<dbReference type="Pfam" id="PF02872">
    <property type="entry name" value="5_nucleotid_C"/>
    <property type="match status" value="1"/>
</dbReference>
<dbReference type="InterPro" id="IPR004843">
    <property type="entry name" value="Calcineurin-like_PHP"/>
</dbReference>
<dbReference type="AlphaFoldDB" id="A0A380JEY3"/>
<feature type="domain" description="Calcineurin-like phosphoesterase" evidence="4">
    <location>
        <begin position="119"/>
        <end position="344"/>
    </location>
</feature>
<dbReference type="PANTHER" id="PTHR11575">
    <property type="entry name" value="5'-NUCLEOTIDASE-RELATED"/>
    <property type="match status" value="1"/>
</dbReference>
<evidence type="ECO:0000313" key="7">
    <source>
        <dbReference type="Proteomes" id="UP000254082"/>
    </source>
</evidence>
<dbReference type="Gene3D" id="3.90.780.10">
    <property type="entry name" value="5'-Nucleotidase, C-terminal domain"/>
    <property type="match status" value="1"/>
</dbReference>
<name>A0A380JEY3_STRDO</name>
<dbReference type="GO" id="GO:0030288">
    <property type="term" value="C:outer membrane-bounded periplasmic space"/>
    <property type="evidence" value="ECO:0007669"/>
    <property type="project" value="TreeGrafter"/>
</dbReference>
<feature type="compositionally biased region" description="Low complexity" evidence="2">
    <location>
        <begin position="786"/>
        <end position="797"/>
    </location>
</feature>
<feature type="compositionally biased region" description="Polar residues" evidence="2">
    <location>
        <begin position="764"/>
        <end position="776"/>
    </location>
</feature>
<dbReference type="SUPFAM" id="SSF55816">
    <property type="entry name" value="5'-nucleotidase (syn. UDP-sugar hydrolase), C-terminal domain"/>
    <property type="match status" value="1"/>
</dbReference>
<evidence type="ECO:0000259" key="4">
    <source>
        <dbReference type="Pfam" id="PF00149"/>
    </source>
</evidence>
<dbReference type="Gene3D" id="3.60.21.10">
    <property type="match status" value="1"/>
</dbReference>
<feature type="domain" description="5'-Nucleotidase C-terminal" evidence="5">
    <location>
        <begin position="423"/>
        <end position="597"/>
    </location>
</feature>